<dbReference type="InterPro" id="IPR051554">
    <property type="entry name" value="Acetyltransferase_Eis"/>
</dbReference>
<name>A0A0K1PVJ9_9BACT</name>
<dbReference type="Gene3D" id="3.30.1050.10">
    <property type="entry name" value="SCP2 sterol-binding domain"/>
    <property type="match status" value="1"/>
</dbReference>
<keyword evidence="1" id="KW-1133">Transmembrane helix</keyword>
<evidence type="ECO:0000313" key="5">
    <source>
        <dbReference type="Proteomes" id="UP000064967"/>
    </source>
</evidence>
<evidence type="ECO:0000259" key="3">
    <source>
        <dbReference type="Pfam" id="PF17668"/>
    </source>
</evidence>
<dbReference type="InterPro" id="IPR036527">
    <property type="entry name" value="SCP2_sterol-bd_dom_sf"/>
</dbReference>
<dbReference type="Pfam" id="PF17668">
    <property type="entry name" value="Acetyltransf_17"/>
    <property type="match status" value="1"/>
</dbReference>
<feature type="transmembrane region" description="Helical" evidence="1">
    <location>
        <begin position="15"/>
        <end position="34"/>
    </location>
</feature>
<dbReference type="GO" id="GO:0034069">
    <property type="term" value="F:aminoglycoside N-acetyltransferase activity"/>
    <property type="evidence" value="ECO:0007669"/>
    <property type="project" value="TreeGrafter"/>
</dbReference>
<dbReference type="SUPFAM" id="SSF55729">
    <property type="entry name" value="Acyl-CoA N-acyltransferases (Nat)"/>
    <property type="match status" value="1"/>
</dbReference>
<dbReference type="GO" id="GO:0030649">
    <property type="term" value="P:aminoglycoside antibiotic catabolic process"/>
    <property type="evidence" value="ECO:0007669"/>
    <property type="project" value="TreeGrafter"/>
</dbReference>
<dbReference type="RefSeq" id="WP_275936634.1">
    <property type="nucleotide sequence ID" value="NZ_CP012333.1"/>
</dbReference>
<feature type="domain" description="Eis-like acetyltransferase" evidence="3">
    <location>
        <begin position="145"/>
        <end position="249"/>
    </location>
</feature>
<dbReference type="Gene3D" id="3.40.630.30">
    <property type="match status" value="2"/>
</dbReference>
<accession>A0A0K1PVJ9</accession>
<dbReference type="EMBL" id="CP012333">
    <property type="protein sequence ID" value="AKU97558.1"/>
    <property type="molecule type" value="Genomic_DNA"/>
</dbReference>
<keyword evidence="5" id="KW-1185">Reference proteome</keyword>
<dbReference type="InterPro" id="IPR041380">
    <property type="entry name" value="Acetyltransf_17"/>
</dbReference>
<evidence type="ECO:0000313" key="4">
    <source>
        <dbReference type="EMBL" id="AKU97558.1"/>
    </source>
</evidence>
<dbReference type="STRING" id="1391654.AKJ09_04222"/>
<dbReference type="SUPFAM" id="SSF55718">
    <property type="entry name" value="SCP-like"/>
    <property type="match status" value="1"/>
</dbReference>
<sequence>MVAERRPDRSPRRGASATFDIVGHAFLFAMGAWFGNRKVRMGGIASVAVALEARGLGVGTGLLNDLHVRSHARGDALTMLYPFRQGYYARLGYGPTTSRRRLAFDPASVPASWRALAIDGVGRLRAEDREAVTRVYERAARRTSGWIERSANAWERRFMRERVEYLIVRTSAGGPTGYVAFTIAQEEPHAETKVLVEELVSMDDRARRALLGALGGLRDQIASIELEVDATDALELALVDPDARRHGTEIVEHDLGTIVGGPMVRIDGSAEGIVRAIEARGYLTDGRLDLVVVPELDAKETLALSIRVERGRARARASRGAALRVPRRALASVLYGGLLPSAAVRLGLAECDDPRALARADALLAIPPLAPVEPF</sequence>
<dbReference type="KEGG" id="llu:AKJ09_04222"/>
<keyword evidence="1" id="KW-0812">Transmembrane</keyword>
<dbReference type="Pfam" id="PF13530">
    <property type="entry name" value="SCP2_2"/>
    <property type="match status" value="1"/>
</dbReference>
<keyword evidence="1" id="KW-0472">Membrane</keyword>
<organism evidence="4 5">
    <name type="scientific">Labilithrix luteola</name>
    <dbReference type="NCBI Taxonomy" id="1391654"/>
    <lineage>
        <taxon>Bacteria</taxon>
        <taxon>Pseudomonadati</taxon>
        <taxon>Myxococcota</taxon>
        <taxon>Polyangia</taxon>
        <taxon>Polyangiales</taxon>
        <taxon>Labilitrichaceae</taxon>
        <taxon>Labilithrix</taxon>
    </lineage>
</organism>
<feature type="domain" description="Enhanced intracellular survival protein" evidence="2">
    <location>
        <begin position="274"/>
        <end position="364"/>
    </location>
</feature>
<dbReference type="Proteomes" id="UP000064967">
    <property type="component" value="Chromosome"/>
</dbReference>
<dbReference type="Pfam" id="PF13527">
    <property type="entry name" value="Acetyltransf_9"/>
    <property type="match status" value="1"/>
</dbReference>
<dbReference type="PANTHER" id="PTHR37817">
    <property type="entry name" value="N-ACETYLTRANSFERASE EIS"/>
    <property type="match status" value="1"/>
</dbReference>
<evidence type="ECO:0000256" key="1">
    <source>
        <dbReference type="SAM" id="Phobius"/>
    </source>
</evidence>
<dbReference type="AlphaFoldDB" id="A0A0K1PVJ9"/>
<dbReference type="InterPro" id="IPR016181">
    <property type="entry name" value="Acyl_CoA_acyltransferase"/>
</dbReference>
<dbReference type="PANTHER" id="PTHR37817:SF1">
    <property type="entry name" value="N-ACETYLTRANSFERASE EIS"/>
    <property type="match status" value="1"/>
</dbReference>
<dbReference type="InterPro" id="IPR025559">
    <property type="entry name" value="Eis_dom"/>
</dbReference>
<proteinExistence type="predicted"/>
<reference evidence="4 5" key="1">
    <citation type="submission" date="2015-08" db="EMBL/GenBank/DDBJ databases">
        <authorList>
            <person name="Babu N.S."/>
            <person name="Beckwith C.J."/>
            <person name="Beseler K.G."/>
            <person name="Brison A."/>
            <person name="Carone J.V."/>
            <person name="Caskin T.P."/>
            <person name="Diamond M."/>
            <person name="Durham M.E."/>
            <person name="Foxe J.M."/>
            <person name="Go M."/>
            <person name="Henderson B.A."/>
            <person name="Jones I.B."/>
            <person name="McGettigan J.A."/>
            <person name="Micheletti S.J."/>
            <person name="Nasrallah M.E."/>
            <person name="Ortiz D."/>
            <person name="Piller C.R."/>
            <person name="Privatt S.R."/>
            <person name="Schneider S.L."/>
            <person name="Sharp S."/>
            <person name="Smith T.C."/>
            <person name="Stanton J.D."/>
            <person name="Ullery H.E."/>
            <person name="Wilson R.J."/>
            <person name="Serrano M.G."/>
            <person name="Buck G."/>
            <person name="Lee V."/>
            <person name="Wang Y."/>
            <person name="Carvalho R."/>
            <person name="Voegtly L."/>
            <person name="Shi R."/>
            <person name="Duckworth R."/>
            <person name="Johnson A."/>
            <person name="Loviza R."/>
            <person name="Walstead R."/>
            <person name="Shah Z."/>
            <person name="Kiflezghi M."/>
            <person name="Wade K."/>
            <person name="Ball S.L."/>
            <person name="Bradley K.W."/>
            <person name="Asai D.J."/>
            <person name="Bowman C.A."/>
            <person name="Russell D.A."/>
            <person name="Pope W.H."/>
            <person name="Jacobs-Sera D."/>
            <person name="Hendrix R.W."/>
            <person name="Hatfull G.F."/>
        </authorList>
    </citation>
    <scope>NUCLEOTIDE SEQUENCE [LARGE SCALE GENOMIC DNA]</scope>
    <source>
        <strain evidence="4 5">DSM 27648</strain>
    </source>
</reference>
<gene>
    <name evidence="4" type="ORF">AKJ09_04222</name>
</gene>
<protein>
    <submittedName>
        <fullName evidence="4">Acetyltransferase, GNAT family</fullName>
    </submittedName>
</protein>
<keyword evidence="4" id="KW-0808">Transferase</keyword>
<evidence type="ECO:0000259" key="2">
    <source>
        <dbReference type="Pfam" id="PF13530"/>
    </source>
</evidence>